<feature type="compositionally biased region" description="Basic and acidic residues" evidence="8">
    <location>
        <begin position="487"/>
        <end position="499"/>
    </location>
</feature>
<reference evidence="11" key="2">
    <citation type="submission" date="2023-03" db="EMBL/GenBank/DDBJ databases">
        <authorList>
            <consortium name="Wellcome Sanger Institute Data Sharing"/>
        </authorList>
    </citation>
    <scope>NUCLEOTIDE SEQUENCE [LARGE SCALE GENOMIC DNA]</scope>
</reference>
<dbReference type="GeneTree" id="ENSGT00940000166582"/>
<keyword evidence="4" id="KW-0677">Repeat</keyword>
<feature type="domain" description="TRASH" evidence="9">
    <location>
        <begin position="566"/>
        <end position="606"/>
    </location>
</feature>
<evidence type="ECO:0000256" key="7">
    <source>
        <dbReference type="ARBA" id="ARBA00022843"/>
    </source>
</evidence>
<feature type="domain" description="TRASH" evidence="9">
    <location>
        <begin position="1085"/>
        <end position="1122"/>
    </location>
</feature>
<dbReference type="Proteomes" id="UP000265100">
    <property type="component" value="Chromosome 22"/>
</dbReference>
<dbReference type="InterPro" id="IPR011017">
    <property type="entry name" value="TRASH_dom"/>
</dbReference>
<feature type="domain" description="TRASH" evidence="9">
    <location>
        <begin position="1184"/>
        <end position="1219"/>
    </location>
</feature>
<evidence type="ECO:0000256" key="8">
    <source>
        <dbReference type="SAM" id="MobiDB-lite"/>
    </source>
</evidence>
<feature type="domain" description="TRASH" evidence="9">
    <location>
        <begin position="1313"/>
        <end position="1349"/>
    </location>
</feature>
<dbReference type="Pfam" id="PF06467">
    <property type="entry name" value="zf-FCS"/>
    <property type="match status" value="3"/>
</dbReference>
<protein>
    <recommendedName>
        <fullName evidence="9">TRASH domain-containing protein</fullName>
    </recommendedName>
</protein>
<dbReference type="InterPro" id="IPR051284">
    <property type="entry name" value="ZnF_MYMT-QRICH1"/>
</dbReference>
<keyword evidence="11" id="KW-1185">Reference proteome</keyword>
<feature type="domain" description="TRASH" evidence="9">
    <location>
        <begin position="1413"/>
        <end position="1448"/>
    </location>
</feature>
<dbReference type="Pfam" id="PF24900">
    <property type="entry name" value="TRASH_ZMYM4"/>
    <property type="match status" value="3"/>
</dbReference>
<feature type="domain" description="TRASH" evidence="9">
    <location>
        <begin position="1500"/>
        <end position="1535"/>
    </location>
</feature>
<feature type="domain" description="TRASH" evidence="9">
    <location>
        <begin position="1224"/>
        <end position="1259"/>
    </location>
</feature>
<reference evidence="10" key="4">
    <citation type="submission" date="2025-09" db="UniProtKB">
        <authorList>
            <consortium name="Ensembl"/>
        </authorList>
    </citation>
    <scope>IDENTIFICATION</scope>
</reference>
<dbReference type="PANTHER" id="PTHR45736:SF5">
    <property type="entry name" value="ZINC FINGER MYM-TYPE PROTEIN 4"/>
    <property type="match status" value="1"/>
</dbReference>
<evidence type="ECO:0000256" key="6">
    <source>
        <dbReference type="ARBA" id="ARBA00022833"/>
    </source>
</evidence>
<evidence type="ECO:0000259" key="9">
    <source>
        <dbReference type="SMART" id="SM00746"/>
    </source>
</evidence>
<evidence type="ECO:0000256" key="2">
    <source>
        <dbReference type="ARBA" id="ARBA00022553"/>
    </source>
</evidence>
<feature type="domain" description="TRASH" evidence="9">
    <location>
        <begin position="653"/>
        <end position="689"/>
    </location>
</feature>
<feature type="domain" description="TRASH" evidence="9">
    <location>
        <begin position="1127"/>
        <end position="1167"/>
    </location>
</feature>
<dbReference type="InterPro" id="IPR021893">
    <property type="entry name" value="ZMYM2-like_C"/>
</dbReference>
<name>A0A3P8QUK0_ASTCA</name>
<reference evidence="10" key="3">
    <citation type="submission" date="2025-08" db="UniProtKB">
        <authorList>
            <consortium name="Ensembl"/>
        </authorList>
    </citation>
    <scope>IDENTIFICATION</scope>
</reference>
<evidence type="ECO:0000256" key="3">
    <source>
        <dbReference type="ARBA" id="ARBA00022723"/>
    </source>
</evidence>
<keyword evidence="7" id="KW-0832">Ubl conjugation</keyword>
<keyword evidence="3" id="KW-0479">Metal-binding</keyword>
<feature type="compositionally biased region" description="Polar residues" evidence="8">
    <location>
        <begin position="1737"/>
        <end position="1749"/>
    </location>
</feature>
<reference evidence="10 11" key="1">
    <citation type="submission" date="2018-05" db="EMBL/GenBank/DDBJ databases">
        <authorList>
            <person name="Datahose"/>
        </authorList>
    </citation>
    <scope>NUCLEOTIDE SEQUENCE</scope>
</reference>
<keyword evidence="1" id="KW-1017">Isopeptide bond</keyword>
<feature type="domain" description="TRASH" evidence="9">
    <location>
        <begin position="1265"/>
        <end position="1303"/>
    </location>
</feature>
<feature type="domain" description="TRASH" evidence="9">
    <location>
        <begin position="1459"/>
        <end position="1494"/>
    </location>
</feature>
<feature type="region of interest" description="Disordered" evidence="8">
    <location>
        <begin position="1687"/>
        <end position="1830"/>
    </location>
</feature>
<keyword evidence="6" id="KW-0862">Zinc</keyword>
<proteinExistence type="predicted"/>
<feature type="compositionally biased region" description="Pro residues" evidence="8">
    <location>
        <begin position="1792"/>
        <end position="1802"/>
    </location>
</feature>
<feature type="domain" description="TRASH" evidence="9">
    <location>
        <begin position="773"/>
        <end position="807"/>
    </location>
</feature>
<dbReference type="OMA" id="RSECRMC"/>
<feature type="domain" description="TRASH" evidence="9">
    <location>
        <begin position="957"/>
        <end position="995"/>
    </location>
</feature>
<feature type="region of interest" description="Disordered" evidence="8">
    <location>
        <begin position="236"/>
        <end position="425"/>
    </location>
</feature>
<dbReference type="PANTHER" id="PTHR45736">
    <property type="entry name" value="ZINC FINGER MYM-TYPE PROTEIN"/>
    <property type="match status" value="1"/>
</dbReference>
<feature type="compositionally biased region" description="Acidic residues" evidence="8">
    <location>
        <begin position="399"/>
        <end position="411"/>
    </location>
</feature>
<evidence type="ECO:0000313" key="10">
    <source>
        <dbReference type="Ensembl" id="ENSACLP00000032764.2"/>
    </source>
</evidence>
<dbReference type="InterPro" id="IPR010507">
    <property type="entry name" value="Znf_MYM"/>
</dbReference>
<dbReference type="Pfam" id="PF25561">
    <property type="entry name" value="QRICH1"/>
    <property type="match status" value="1"/>
</dbReference>
<dbReference type="Pfam" id="PF12012">
    <property type="entry name" value="DUF3504"/>
    <property type="match status" value="1"/>
</dbReference>
<feature type="compositionally biased region" description="Acidic residues" evidence="8">
    <location>
        <begin position="329"/>
        <end position="356"/>
    </location>
</feature>
<evidence type="ECO:0000256" key="1">
    <source>
        <dbReference type="ARBA" id="ARBA00022499"/>
    </source>
</evidence>
<feature type="compositionally biased region" description="Basic and acidic residues" evidence="8">
    <location>
        <begin position="369"/>
        <end position="398"/>
    </location>
</feature>
<dbReference type="Bgee" id="ENSACLG00000022139">
    <property type="expression patterns" value="Expressed in testis and 3 other cell types or tissues"/>
</dbReference>
<feature type="domain" description="TRASH" evidence="9">
    <location>
        <begin position="1371"/>
        <end position="1407"/>
    </location>
</feature>
<dbReference type="SMART" id="SM00746">
    <property type="entry name" value="TRASH"/>
    <property type="match status" value="19"/>
</dbReference>
<evidence type="ECO:0000313" key="11">
    <source>
        <dbReference type="Proteomes" id="UP000265100"/>
    </source>
</evidence>
<keyword evidence="2" id="KW-0597">Phosphoprotein</keyword>
<dbReference type="GO" id="GO:0008270">
    <property type="term" value="F:zinc ion binding"/>
    <property type="evidence" value="ECO:0007669"/>
    <property type="project" value="UniProtKB-KW"/>
</dbReference>
<dbReference type="Ensembl" id="ENSACLT00000033534.2">
    <property type="protein sequence ID" value="ENSACLP00000032764.2"/>
    <property type="gene ID" value="ENSACLG00000022139.2"/>
</dbReference>
<accession>A0A3P8QUK0</accession>
<evidence type="ECO:0000256" key="4">
    <source>
        <dbReference type="ARBA" id="ARBA00022737"/>
    </source>
</evidence>
<feature type="compositionally biased region" description="Basic and acidic residues" evidence="8">
    <location>
        <begin position="277"/>
        <end position="317"/>
    </location>
</feature>
<dbReference type="SUPFAM" id="SSF57716">
    <property type="entry name" value="Glucocorticoid receptor-like (DNA-binding domain)"/>
    <property type="match status" value="3"/>
</dbReference>
<feature type="domain" description="TRASH" evidence="9">
    <location>
        <begin position="915"/>
        <end position="951"/>
    </location>
</feature>
<feature type="domain" description="TRASH" evidence="9">
    <location>
        <begin position="816"/>
        <end position="856"/>
    </location>
</feature>
<dbReference type="InterPro" id="IPR057926">
    <property type="entry name" value="QRICH1_dom"/>
</dbReference>
<keyword evidence="5" id="KW-0863">Zinc-finger</keyword>
<feature type="domain" description="TRASH" evidence="9">
    <location>
        <begin position="523"/>
        <end position="559"/>
    </location>
</feature>
<organism evidence="10 11">
    <name type="scientific">Astatotilapia calliptera</name>
    <name type="common">Eastern happy</name>
    <name type="synonym">Chromis callipterus</name>
    <dbReference type="NCBI Taxonomy" id="8154"/>
    <lineage>
        <taxon>Eukaryota</taxon>
        <taxon>Metazoa</taxon>
        <taxon>Chordata</taxon>
        <taxon>Craniata</taxon>
        <taxon>Vertebrata</taxon>
        <taxon>Euteleostomi</taxon>
        <taxon>Actinopterygii</taxon>
        <taxon>Neopterygii</taxon>
        <taxon>Teleostei</taxon>
        <taxon>Neoteleostei</taxon>
        <taxon>Acanthomorphata</taxon>
        <taxon>Ovalentaria</taxon>
        <taxon>Cichlomorphae</taxon>
        <taxon>Cichliformes</taxon>
        <taxon>Cichlidae</taxon>
        <taxon>African cichlids</taxon>
        <taxon>Pseudocrenilabrinae</taxon>
        <taxon>Haplochromini</taxon>
        <taxon>Astatotilapia</taxon>
    </lineage>
</organism>
<dbReference type="STRING" id="8154.ENSACLP00000032764"/>
<feature type="region of interest" description="Disordered" evidence="8">
    <location>
        <begin position="481"/>
        <end position="514"/>
    </location>
</feature>
<feature type="compositionally biased region" description="Basic residues" evidence="8">
    <location>
        <begin position="264"/>
        <end position="276"/>
    </location>
</feature>
<feature type="compositionally biased region" description="Basic and acidic residues" evidence="8">
    <location>
        <begin position="1720"/>
        <end position="1735"/>
    </location>
</feature>
<evidence type="ECO:0000256" key="5">
    <source>
        <dbReference type="ARBA" id="ARBA00022771"/>
    </source>
</evidence>
<feature type="domain" description="TRASH" evidence="9">
    <location>
        <begin position="614"/>
        <end position="649"/>
    </location>
</feature>
<sequence length="2164" mass="241723">MLLYKCLNRTTASAVQSLMMYAVTPVYNALLKVVLAFVSFLNKNIQDVSRVTLQSFKERASAELQEDAAGSQTQLEKILSKHKVTIGVSNSNGKIFALTLSPEVLSALTVLVDKRDTCGVGKDNPFLFGNPGGKGSDFHKGHACIRMFVNRCGAKNQEALRSQCFRKYIVRIFQILSLKNDELTQLAKLLGCDIQTDWEYYQTPEAAADVAKISELLSALENGSLERFEGKTLEEIEIPDELQPVMEPVTPRNSDAEEDDEGKKSKRKQSQRKKKKKEIEKEQPEPNEHEAVNTEKEDKAEDVPVKSDISKPVEKKSFSTALEPSIYFSDDDEDMNVNFDIDIDTDDDDDRNEEIAADGRSNSSGTKPRVTDEDATTEVKKSNKDGDGEQKNTSPDEHSADEELAEAMDIDTENHVEEDYDEDDDWMDVDSNASAPTLNEVTEKKTNLSVPMALMKEVKIVIPKLDIEKVQHPIHISQLSSLSNKQSVEDKPVHDDKKQSARPTPLTEVTNKPSSEKAVHMNCSRCKKSMMKGHTAYQKKGFSDVFCSKNCLFEMFSYNKPATKTCHQCHKAISQPLDLIMAAVDTKGTMKDFCSPACLSSFKSASTQTQKSVCNICKKVCSTKCELTLNEAVIRFCSHACFDDFCKNNMGICENCSSVCRSKPLTLKLEDDNKTFCSGGCLKRFKENSRILLRCTTCLFSRPVFDMVNFKNDENVVQLFCGRFCVKSYKLRLTDEMDQVKRKTDNQSKETNTEDAVEPNDTVLLIADECTLCFYCKKNLLEGETLYKPKDTEEFFCSMACLHEKRCEIKIPIKKCHNCFQVIARPQNIILAPVDDSGTMKELCSDTCLSSVTSKMKKAATKPPPKEGPSSQCRMCARCCYCKLTVTLNGVVHRLCSDSCFMSYRKVNNLRLSLCDMCDAVCYNKCLVVKLEDGSKALCSDECLVKFKEKVGTRQLCPMCQTSHQLSDMIENKNDEGRLEFFCSNRCMMVYEAQTFTVTDKKSSSSEVCEVKDAKPSVIHLNCIKTEPIDEGYSQSLTASVSHQDIKKEPNVVKEDLKIGSVFSLTDESKPAEPSLTNTDVPASCSACKQVLMDGETVYQRKNHTGTFCSTSCLLKCYQKIPVWRTCHFCLQVIREPQDILEAPLDNEGTKKDFCSQTCLSSFNYKKQVSTKIPVAPVSSHSQCSMCSRYCISKHEITKEDAIHKICSEPCFLRFCGMNNITVCANCRAHRKTPLTLKMEEGGNKLCSEECLAQFKQKIQTPQPCTMCRNTSPISDMVENKSSENVVELFCTKSCVSAFKIQAVNSSAASLNCDHCGKTAVPTCHLAMSDASIRNFCTLKCGMDFRESQNPAGVPDQSQRDFLHPPPKLLCAQCQSIVLTTPKVIQRKEKIYFACSVACFQEFKRVNSITATCEYCKNERIIKDVKRVGGKDCCFCSDACKTLFCQELKGKWGKHCRSCSYCQSISKSLVTTPGEDTDIEFCSEACCSKYKMLLIHVAKCDTCSNKGKLKQSLPLLGEVKYFCGMKCLLHFCSNKVQMLDGEVSLSPVPAAPAESSPVIGNVLSLANALTRQHSGPAASPQLGSITDIQTKVIGHASVQTVPKELKNKSIICTPLVHNKGVSCTEEALNIETQKEDRCDPKVVVLPVPVPVYVPVPMNMYSQYTPQPVGLPLLLPVPLVLPVNTDGSEATVKSTKESLHPENLQGELNIRPETEIEQSEEGQKHGKMIKEEERPKPSSLQDHTRSCSSDLRTDFKPTFDNQEDFFDTSAGPVTQPRGHKTSPPVSDEDMPSSPLPDPPPLSPPSALETPQRSPVAPPAPILVPQTLDKDKNKDCNLEQLSKKDEQDAPKTDFTQPVCSKQNTLKSQCGVDAWKRWIKWRESQTNPEPVSSHALTLKADLLRCSVAELSDCLLCFIREVKQSDGEPYSPGRLFYLCLSIQLFLVQNGRLENIFSDLIYDRFSTELTKILKPSVTGGGCVLSCVEEQFLWDCKQLGAYSPTVLLNTLLFFFCKYFGFTTVEQHRRLSFANITLCTKTSKSNTKTTFLRFHPPTCKNQEESDTYDVPAKKVKKNESEEDLLEMMENQENPLRCPVRLYEFYLSKCPASLRQRSDLFYLQPDRSCLPSSPLWFSPAPLNDSSVEATIIRILAVRGLQGGEREGACMAP</sequence>
<feature type="domain" description="TRASH" evidence="9">
    <location>
        <begin position="873"/>
        <end position="908"/>
    </location>
</feature>